<dbReference type="InterPro" id="IPR045186">
    <property type="entry name" value="Indole-3-glycerol_P_synth"/>
</dbReference>
<organism evidence="10 11">
    <name type="scientific">Streptomyces prasinosporus</name>
    <dbReference type="NCBI Taxonomy" id="68256"/>
    <lineage>
        <taxon>Bacteria</taxon>
        <taxon>Bacillati</taxon>
        <taxon>Actinomycetota</taxon>
        <taxon>Actinomycetes</taxon>
        <taxon>Kitasatosporales</taxon>
        <taxon>Streptomycetaceae</taxon>
        <taxon>Streptomyces</taxon>
        <taxon>Streptomyces albogriseolus group</taxon>
    </lineage>
</organism>
<reference evidence="11" key="1">
    <citation type="journal article" date="2019" name="Int. J. Syst. Evol. Microbiol.">
        <title>The Global Catalogue of Microorganisms (GCM) 10K type strain sequencing project: providing services to taxonomists for standard genome sequencing and annotation.</title>
        <authorList>
            <consortium name="The Broad Institute Genomics Platform"/>
            <consortium name="The Broad Institute Genome Sequencing Center for Infectious Disease"/>
            <person name="Wu L."/>
            <person name="Ma J."/>
        </authorList>
    </citation>
    <scope>NUCLEOTIDE SEQUENCE [LARGE SCALE GENOMIC DNA]</scope>
    <source>
        <strain evidence="11">JCM 4816</strain>
    </source>
</reference>
<keyword evidence="7" id="KW-0057">Aromatic amino acid biosynthesis</keyword>
<keyword evidence="4" id="KW-0028">Amino-acid biosynthesis</keyword>
<proteinExistence type="predicted"/>
<evidence type="ECO:0000256" key="4">
    <source>
        <dbReference type="ARBA" id="ARBA00022605"/>
    </source>
</evidence>
<comment type="caution">
    <text evidence="10">The sequence shown here is derived from an EMBL/GenBank/DDBJ whole genome shotgun (WGS) entry which is preliminary data.</text>
</comment>
<dbReference type="PANTHER" id="PTHR22854">
    <property type="entry name" value="TRYPTOPHAN BIOSYNTHESIS PROTEIN"/>
    <property type="match status" value="1"/>
</dbReference>
<comment type="catalytic activity">
    <reaction evidence="1">
        <text>1-(2-carboxyphenylamino)-1-deoxy-D-ribulose 5-phosphate + H(+) = (1S,2R)-1-C-(indol-3-yl)glycerol 3-phosphate + CO2 + H2O</text>
        <dbReference type="Rhea" id="RHEA:23476"/>
        <dbReference type="ChEBI" id="CHEBI:15377"/>
        <dbReference type="ChEBI" id="CHEBI:15378"/>
        <dbReference type="ChEBI" id="CHEBI:16526"/>
        <dbReference type="ChEBI" id="CHEBI:58613"/>
        <dbReference type="ChEBI" id="CHEBI:58866"/>
        <dbReference type="EC" id="4.1.1.48"/>
    </reaction>
</comment>
<evidence type="ECO:0000256" key="6">
    <source>
        <dbReference type="ARBA" id="ARBA00022822"/>
    </source>
</evidence>
<feature type="domain" description="Indole-3-glycerol phosphate synthase" evidence="9">
    <location>
        <begin position="5"/>
        <end position="219"/>
    </location>
</feature>
<keyword evidence="11" id="KW-1185">Reference proteome</keyword>
<dbReference type="Pfam" id="PF00218">
    <property type="entry name" value="IGPS"/>
    <property type="match status" value="1"/>
</dbReference>
<sequence>MDSAFVEALLGARRPLVMEIKPRDAHGADLVAGRTPADLVAAYEEAGAPCLSVVTGRWFGGTPALLGEVARHASVPLLQKDFITRRAQLTDARELGASAVLLTAGLLPVSALRTLVDAALREGLTPFVEITSEAELERVPRPGDCVIAVNNKDIRARERDPADLSRSHALLPALRASGTPCPVSASGIDTPSAAAGLLAAGYRGLLIGTALLRSEDLDAWSAAGSGLLAERRVPSRVACSQT</sequence>
<evidence type="ECO:0000313" key="11">
    <source>
        <dbReference type="Proteomes" id="UP001501455"/>
    </source>
</evidence>
<dbReference type="GeneID" id="97388334"/>
<evidence type="ECO:0000256" key="3">
    <source>
        <dbReference type="ARBA" id="ARBA00012362"/>
    </source>
</evidence>
<dbReference type="PANTHER" id="PTHR22854:SF2">
    <property type="entry name" value="INDOLE-3-GLYCEROL-PHOSPHATE SYNTHASE"/>
    <property type="match status" value="1"/>
</dbReference>
<dbReference type="EMBL" id="BAAAXF010000014">
    <property type="protein sequence ID" value="GAA3494074.1"/>
    <property type="molecule type" value="Genomic_DNA"/>
</dbReference>
<evidence type="ECO:0000313" key="10">
    <source>
        <dbReference type="EMBL" id="GAA3494074.1"/>
    </source>
</evidence>
<evidence type="ECO:0000259" key="9">
    <source>
        <dbReference type="Pfam" id="PF00218"/>
    </source>
</evidence>
<gene>
    <name evidence="10" type="ORF">GCM10019016_011730</name>
</gene>
<dbReference type="Gene3D" id="3.20.20.70">
    <property type="entry name" value="Aldolase class I"/>
    <property type="match status" value="1"/>
</dbReference>
<accession>A0ABP6THM3</accession>
<keyword evidence="6" id="KW-0822">Tryptophan biosynthesis</keyword>
<keyword evidence="8" id="KW-0456">Lyase</keyword>
<dbReference type="Proteomes" id="UP001501455">
    <property type="component" value="Unassembled WGS sequence"/>
</dbReference>
<evidence type="ECO:0000256" key="8">
    <source>
        <dbReference type="ARBA" id="ARBA00023239"/>
    </source>
</evidence>
<dbReference type="RefSeq" id="WP_093767700.1">
    <property type="nucleotide sequence ID" value="NZ_BAAAXF010000014.1"/>
</dbReference>
<evidence type="ECO:0000256" key="2">
    <source>
        <dbReference type="ARBA" id="ARBA00004696"/>
    </source>
</evidence>
<keyword evidence="5" id="KW-0210">Decarboxylase</keyword>
<dbReference type="InterPro" id="IPR013785">
    <property type="entry name" value="Aldolase_TIM"/>
</dbReference>
<dbReference type="InterPro" id="IPR013798">
    <property type="entry name" value="Indole-3-glycerol_P_synth_dom"/>
</dbReference>
<dbReference type="EC" id="4.1.1.48" evidence="3"/>
<dbReference type="SUPFAM" id="SSF51366">
    <property type="entry name" value="Ribulose-phoshate binding barrel"/>
    <property type="match status" value="1"/>
</dbReference>
<dbReference type="InterPro" id="IPR011060">
    <property type="entry name" value="RibuloseP-bd_barrel"/>
</dbReference>
<name>A0ABP6THM3_9ACTN</name>
<evidence type="ECO:0000256" key="5">
    <source>
        <dbReference type="ARBA" id="ARBA00022793"/>
    </source>
</evidence>
<comment type="pathway">
    <text evidence="2">Amino-acid biosynthesis; L-tryptophan biosynthesis; L-tryptophan from chorismate: step 4/5.</text>
</comment>
<protein>
    <recommendedName>
        <fullName evidence="3">indole-3-glycerol-phosphate synthase</fullName>
        <ecNumber evidence="3">4.1.1.48</ecNumber>
    </recommendedName>
</protein>
<evidence type="ECO:0000256" key="7">
    <source>
        <dbReference type="ARBA" id="ARBA00023141"/>
    </source>
</evidence>
<evidence type="ECO:0000256" key="1">
    <source>
        <dbReference type="ARBA" id="ARBA00001633"/>
    </source>
</evidence>